<evidence type="ECO:0000259" key="1">
    <source>
        <dbReference type="Pfam" id="PF00561"/>
    </source>
</evidence>
<dbReference type="GO" id="GO:0016020">
    <property type="term" value="C:membrane"/>
    <property type="evidence" value="ECO:0007669"/>
    <property type="project" value="TreeGrafter"/>
</dbReference>
<accession>A0A330LPN5</accession>
<dbReference type="InterPro" id="IPR000073">
    <property type="entry name" value="AB_hydrolase_1"/>
</dbReference>
<dbReference type="SUPFAM" id="SSF53474">
    <property type="entry name" value="alpha/beta-Hydrolases"/>
    <property type="match status" value="1"/>
</dbReference>
<dbReference type="PANTHER" id="PTHR43798">
    <property type="entry name" value="MONOACYLGLYCEROL LIPASE"/>
    <property type="match status" value="1"/>
</dbReference>
<dbReference type="InterPro" id="IPR029058">
    <property type="entry name" value="AB_hydrolase_fold"/>
</dbReference>
<evidence type="ECO:0000313" key="2">
    <source>
        <dbReference type="EMBL" id="SQD78954.1"/>
    </source>
</evidence>
<dbReference type="RefSeq" id="WP_112715338.1">
    <property type="nucleotide sequence ID" value="NZ_LS483250.1"/>
</dbReference>
<dbReference type="AlphaFoldDB" id="A0A330LPN5"/>
<dbReference type="Gene3D" id="3.40.50.1820">
    <property type="entry name" value="alpha/beta hydrolase"/>
    <property type="match status" value="1"/>
</dbReference>
<dbReference type="KEGG" id="mya:MORIYA_2478"/>
<protein>
    <recommendedName>
        <fullName evidence="1">AB hydrolase-1 domain-containing protein</fullName>
    </recommendedName>
</protein>
<dbReference type="GO" id="GO:0003824">
    <property type="term" value="F:catalytic activity"/>
    <property type="evidence" value="ECO:0007669"/>
    <property type="project" value="InterPro"/>
</dbReference>
<sequence length="268" mass="30310">MTEKLSIGDVDVLIEGTGKETIVMIHGWPDTYRIWDAQVAALKDTYRCVRFTLPGYATDKPRKYYDLEDIIKTIDAVVSQVGAGKPVTLLIHDWGSFFGFQYYMRNKSKVSKIISIDIGDAGSPDHVLSNKAKAFMFAYQMWLAAAWKIGGSIGDKMTRKMAKALNAPGDPASITSAMTYSYYWKWSHTLTGRPLGNLPIDITCPLLFVYGKNKPGMFHSQHWEQKIAAIPGNKVVAFDTRHWVMTEQPEAFNQLTIDWLKSHQHEQI</sequence>
<dbReference type="PRINTS" id="PR00412">
    <property type="entry name" value="EPOXHYDRLASE"/>
</dbReference>
<dbReference type="PANTHER" id="PTHR43798:SF24">
    <property type="entry name" value="CIS-3-ALKYL-4-ALKYLOXETAN-2-ONE DECARBOXYLASE"/>
    <property type="match status" value="1"/>
</dbReference>
<keyword evidence="3" id="KW-1185">Reference proteome</keyword>
<dbReference type="InterPro" id="IPR050266">
    <property type="entry name" value="AB_hydrolase_sf"/>
</dbReference>
<evidence type="ECO:0000313" key="3">
    <source>
        <dbReference type="Proteomes" id="UP000250163"/>
    </source>
</evidence>
<dbReference type="InterPro" id="IPR000639">
    <property type="entry name" value="Epox_hydrolase-like"/>
</dbReference>
<organism evidence="2 3">
    <name type="scientific">Moritella yayanosii</name>
    <dbReference type="NCBI Taxonomy" id="69539"/>
    <lineage>
        <taxon>Bacteria</taxon>
        <taxon>Pseudomonadati</taxon>
        <taxon>Pseudomonadota</taxon>
        <taxon>Gammaproteobacteria</taxon>
        <taxon>Alteromonadales</taxon>
        <taxon>Moritellaceae</taxon>
        <taxon>Moritella</taxon>
    </lineage>
</organism>
<dbReference type="Proteomes" id="UP000250163">
    <property type="component" value="Chromosome MORIYA"/>
</dbReference>
<gene>
    <name evidence="2" type="ORF">MORIYA_2478</name>
</gene>
<reference evidence="3" key="1">
    <citation type="submission" date="2018-05" db="EMBL/GenBank/DDBJ databases">
        <authorList>
            <person name="Cea G.-C."/>
            <person name="William W."/>
        </authorList>
    </citation>
    <scope>NUCLEOTIDE SEQUENCE [LARGE SCALE GENOMIC DNA]</scope>
    <source>
        <strain evidence="3">DB21MT 5</strain>
    </source>
</reference>
<dbReference type="OrthoDB" id="5296151at2"/>
<dbReference type="Pfam" id="PF00561">
    <property type="entry name" value="Abhydrolase_1"/>
    <property type="match status" value="1"/>
</dbReference>
<name>A0A330LPN5_9GAMM</name>
<proteinExistence type="predicted"/>
<feature type="domain" description="AB hydrolase-1" evidence="1">
    <location>
        <begin position="21"/>
        <end position="143"/>
    </location>
</feature>
<dbReference type="EMBL" id="LS483250">
    <property type="protein sequence ID" value="SQD78954.1"/>
    <property type="molecule type" value="Genomic_DNA"/>
</dbReference>